<evidence type="ECO:0000256" key="4">
    <source>
        <dbReference type="ARBA" id="ARBA00022989"/>
    </source>
</evidence>
<proteinExistence type="predicted"/>
<keyword evidence="4 6" id="KW-1133">Transmembrane helix</keyword>
<feature type="domain" description="Major facilitator superfamily (MFS) profile" evidence="7">
    <location>
        <begin position="1"/>
        <end position="393"/>
    </location>
</feature>
<dbReference type="PANTHER" id="PTHR23531">
    <property type="entry name" value="QUINOLENE RESISTANCE PROTEIN NORA"/>
    <property type="match status" value="1"/>
</dbReference>
<dbReference type="InterPro" id="IPR052714">
    <property type="entry name" value="MFS_Exporter"/>
</dbReference>
<dbReference type="Pfam" id="PF07690">
    <property type="entry name" value="MFS_1"/>
    <property type="match status" value="1"/>
</dbReference>
<feature type="transmembrane region" description="Helical" evidence="6">
    <location>
        <begin position="12"/>
        <end position="39"/>
    </location>
</feature>
<dbReference type="EMBL" id="JAHXPT010000023">
    <property type="protein sequence ID" value="MBW6411891.1"/>
    <property type="molecule type" value="Genomic_DNA"/>
</dbReference>
<feature type="transmembrane region" description="Helical" evidence="6">
    <location>
        <begin position="135"/>
        <end position="159"/>
    </location>
</feature>
<protein>
    <submittedName>
        <fullName evidence="8">MFS transporter</fullName>
    </submittedName>
</protein>
<gene>
    <name evidence="8" type="ORF">KYD98_17570</name>
</gene>
<keyword evidence="3 6" id="KW-0812">Transmembrane</keyword>
<feature type="transmembrane region" description="Helical" evidence="6">
    <location>
        <begin position="364"/>
        <end position="385"/>
    </location>
</feature>
<feature type="transmembrane region" description="Helical" evidence="6">
    <location>
        <begin position="77"/>
        <end position="95"/>
    </location>
</feature>
<dbReference type="InterPro" id="IPR020846">
    <property type="entry name" value="MFS_dom"/>
</dbReference>
<evidence type="ECO:0000256" key="3">
    <source>
        <dbReference type="ARBA" id="ARBA00022692"/>
    </source>
</evidence>
<name>A0ABS7ATA2_9CLOT</name>
<comment type="caution">
    <text evidence="8">The sequence shown here is derived from an EMBL/GenBank/DDBJ whole genome shotgun (WGS) entry which is preliminary data.</text>
</comment>
<evidence type="ECO:0000256" key="2">
    <source>
        <dbReference type="ARBA" id="ARBA00022448"/>
    </source>
</evidence>
<feature type="transmembrane region" description="Helical" evidence="6">
    <location>
        <begin position="212"/>
        <end position="238"/>
    </location>
</feature>
<feature type="transmembrane region" description="Helical" evidence="6">
    <location>
        <begin position="165"/>
        <end position="188"/>
    </location>
</feature>
<evidence type="ECO:0000313" key="9">
    <source>
        <dbReference type="Proteomes" id="UP001519921"/>
    </source>
</evidence>
<dbReference type="PROSITE" id="PS50850">
    <property type="entry name" value="MFS"/>
    <property type="match status" value="1"/>
</dbReference>
<keyword evidence="9" id="KW-1185">Reference proteome</keyword>
<evidence type="ECO:0000313" key="8">
    <source>
        <dbReference type="EMBL" id="MBW6411891.1"/>
    </source>
</evidence>
<dbReference type="PROSITE" id="PS00216">
    <property type="entry name" value="SUGAR_TRANSPORT_1"/>
    <property type="match status" value="1"/>
</dbReference>
<feature type="transmembrane region" description="Helical" evidence="6">
    <location>
        <begin position="299"/>
        <end position="323"/>
    </location>
</feature>
<dbReference type="Gene3D" id="1.20.1250.20">
    <property type="entry name" value="MFS general substrate transporter like domains"/>
    <property type="match status" value="1"/>
</dbReference>
<dbReference type="InterPro" id="IPR011701">
    <property type="entry name" value="MFS"/>
</dbReference>
<feature type="transmembrane region" description="Helical" evidence="6">
    <location>
        <begin position="101"/>
        <end position="123"/>
    </location>
</feature>
<sequence>MEEKQKLWTKNFMLALIITIGVNLCCNLLLSIISIYAIQVTNTNAYTGIMTGAFTLASLFIRIFAGKMLDKIGRKKILLLGIAVTSIATIGYVFSNGIYSLIFLRAMQGIGFGISSTAIATIVTDVTPQSRLLEGIGYSGVGITITTAIGPSIAMYIVGSDYTQFKLLFISTFIVSMLTMAISFIISYESKVKECEEKKEEKISTHSLNKEIIVPAIVLGLAAISESTIMSFTALYGIELGFNNVGTFFLINALGILVSRVFINKIVNKFGMNTVLSIGLFIFAVMIFGMSIAQTSLMLNVFGFFCGIMMGSLLPIINVMIINSVDDSMKGMANAIYYALLDGGYGIGSILWGKVVINLGYRPIYSFAAIVLMIALLVFISKLIYIRVKEHSTSRITN</sequence>
<dbReference type="InterPro" id="IPR005829">
    <property type="entry name" value="Sugar_transporter_CS"/>
</dbReference>
<evidence type="ECO:0000256" key="1">
    <source>
        <dbReference type="ARBA" id="ARBA00004651"/>
    </source>
</evidence>
<evidence type="ECO:0000256" key="5">
    <source>
        <dbReference type="ARBA" id="ARBA00023136"/>
    </source>
</evidence>
<dbReference type="CDD" id="cd17489">
    <property type="entry name" value="MFS_YfcJ_like"/>
    <property type="match status" value="1"/>
</dbReference>
<dbReference type="Proteomes" id="UP001519921">
    <property type="component" value="Unassembled WGS sequence"/>
</dbReference>
<keyword evidence="5 6" id="KW-0472">Membrane</keyword>
<evidence type="ECO:0000256" key="6">
    <source>
        <dbReference type="SAM" id="Phobius"/>
    </source>
</evidence>
<dbReference type="InterPro" id="IPR036259">
    <property type="entry name" value="MFS_trans_sf"/>
</dbReference>
<comment type="subcellular location">
    <subcellularLocation>
        <location evidence="1">Cell membrane</location>
        <topology evidence="1">Multi-pass membrane protein</topology>
    </subcellularLocation>
</comment>
<dbReference type="PANTHER" id="PTHR23531:SF1">
    <property type="entry name" value="QUINOLENE RESISTANCE PROTEIN NORA"/>
    <property type="match status" value="1"/>
</dbReference>
<feature type="transmembrane region" description="Helical" evidence="6">
    <location>
        <begin position="45"/>
        <end position="65"/>
    </location>
</feature>
<reference evidence="8 9" key="1">
    <citation type="submission" date="2021-07" db="EMBL/GenBank/DDBJ databases">
        <title>Clostridium weizhouense sp. nov., an anaerobic bacterium isolated from activated sludge of Petroleum wastewater.</title>
        <authorList>
            <person name="Li Q."/>
        </authorList>
    </citation>
    <scope>NUCLEOTIDE SEQUENCE [LARGE SCALE GENOMIC DNA]</scope>
    <source>
        <strain evidence="8 9">YB-6</strain>
    </source>
</reference>
<feature type="transmembrane region" description="Helical" evidence="6">
    <location>
        <begin position="275"/>
        <end position="293"/>
    </location>
</feature>
<accession>A0ABS7ATA2</accession>
<organism evidence="8 9">
    <name type="scientific">Clostridium weizhouense</name>
    <dbReference type="NCBI Taxonomy" id="2859781"/>
    <lineage>
        <taxon>Bacteria</taxon>
        <taxon>Bacillati</taxon>
        <taxon>Bacillota</taxon>
        <taxon>Clostridia</taxon>
        <taxon>Eubacteriales</taxon>
        <taxon>Clostridiaceae</taxon>
        <taxon>Clostridium</taxon>
    </lineage>
</organism>
<dbReference type="SUPFAM" id="SSF103473">
    <property type="entry name" value="MFS general substrate transporter"/>
    <property type="match status" value="1"/>
</dbReference>
<feature type="transmembrane region" description="Helical" evidence="6">
    <location>
        <begin position="335"/>
        <end position="352"/>
    </location>
</feature>
<feature type="transmembrane region" description="Helical" evidence="6">
    <location>
        <begin position="244"/>
        <end position="263"/>
    </location>
</feature>
<evidence type="ECO:0000259" key="7">
    <source>
        <dbReference type="PROSITE" id="PS50850"/>
    </source>
</evidence>
<dbReference type="RefSeq" id="WP_219781356.1">
    <property type="nucleotide sequence ID" value="NZ_JAHXPT010000023.1"/>
</dbReference>
<keyword evidence="2" id="KW-0813">Transport</keyword>